<dbReference type="InterPro" id="IPR025951">
    <property type="entry name" value="GXWXG_dom"/>
</dbReference>
<name>I9N508_RHILT</name>
<evidence type="ECO:0000313" key="3">
    <source>
        <dbReference type="EMBL" id="EJB01777.1"/>
    </source>
</evidence>
<protein>
    <recommendedName>
        <fullName evidence="5">DUF4334 domain-containing protein</fullName>
    </recommendedName>
</protein>
<feature type="domain" description="DUF4334" evidence="2">
    <location>
        <begin position="113"/>
        <end position="167"/>
    </location>
</feature>
<organism evidence="3 4">
    <name type="scientific">Rhizobium leguminosarum bv. trifolii WSM597</name>
    <dbReference type="NCBI Taxonomy" id="754764"/>
    <lineage>
        <taxon>Bacteria</taxon>
        <taxon>Pseudomonadati</taxon>
        <taxon>Pseudomonadota</taxon>
        <taxon>Alphaproteobacteria</taxon>
        <taxon>Hyphomicrobiales</taxon>
        <taxon>Rhizobiaceae</taxon>
        <taxon>Rhizobium/Agrobacterium group</taxon>
        <taxon>Rhizobium</taxon>
    </lineage>
</organism>
<accession>I9N508</accession>
<dbReference type="Pfam" id="PF14232">
    <property type="entry name" value="DUF4334"/>
    <property type="match status" value="1"/>
</dbReference>
<evidence type="ECO:0000259" key="1">
    <source>
        <dbReference type="Pfam" id="PF14231"/>
    </source>
</evidence>
<dbReference type="AlphaFoldDB" id="I9N508"/>
<evidence type="ECO:0008006" key="5">
    <source>
        <dbReference type="Google" id="ProtNLM"/>
    </source>
</evidence>
<sequence>MSDDLQSKKIAWLGSLPPVLSAELTGVWRGEGIPSGHPLDGVLENLQWFGKRFHPDFRADALVFQWRPGRLVTIEPSFFPIRTVIRFAAFGKTTIARNWFSHLNKLARARDKTASLKLRTVDGEETAAMVYDRQPIVDFFRRIGDDEIAGMMIVEGDERRYFFRLRRLDVPEQQARL</sequence>
<reference evidence="3 4" key="1">
    <citation type="submission" date="2012-02" db="EMBL/GenBank/DDBJ databases">
        <title>Improved High-Quality Draft Sequence of Rhizobium leguminosarum bv. trifolii WSM597.</title>
        <authorList>
            <consortium name="US DOE Joint Genome Institute"/>
            <person name="Lucas S."/>
            <person name="Han J."/>
            <person name="Lapidus A."/>
            <person name="Cheng J.-F."/>
            <person name="Goodwin L."/>
            <person name="Pitluck S."/>
            <person name="Peters L."/>
            <person name="Ovchinnikova G."/>
            <person name="Held B."/>
            <person name="Detter J.C."/>
            <person name="Han C."/>
            <person name="Tapia R."/>
            <person name="Land M."/>
            <person name="Hauser L."/>
            <person name="Kyrpides N."/>
            <person name="Ivanova N."/>
            <person name="Pagani I."/>
            <person name="Brau L."/>
            <person name="Yates R."/>
            <person name="O'Hara G."/>
            <person name="Rui T."/>
            <person name="Howieson J."/>
            <person name="Reeve W."/>
            <person name="Woyke T."/>
        </authorList>
    </citation>
    <scope>NUCLEOTIDE SEQUENCE [LARGE SCALE GENOMIC DNA]</scope>
    <source>
        <strain evidence="3 4">WSM597</strain>
    </source>
</reference>
<dbReference type="EMBL" id="JH719382">
    <property type="protein sequence ID" value="EJB01777.1"/>
    <property type="molecule type" value="Genomic_DNA"/>
</dbReference>
<gene>
    <name evidence="3" type="ORF">Rleg9DRAFT_0523</name>
</gene>
<dbReference type="RefSeq" id="WP_003595289.1">
    <property type="nucleotide sequence ID" value="NZ_JH719382.1"/>
</dbReference>
<dbReference type="HOGENOM" id="CLU_112092_0_0_5"/>
<dbReference type="Proteomes" id="UP000005092">
    <property type="component" value="Unassembled WGS sequence"/>
</dbReference>
<proteinExistence type="predicted"/>
<dbReference type="InterPro" id="IPR025568">
    <property type="entry name" value="DUF4334"/>
</dbReference>
<evidence type="ECO:0000259" key="2">
    <source>
        <dbReference type="Pfam" id="PF14232"/>
    </source>
</evidence>
<dbReference type="Pfam" id="PF14231">
    <property type="entry name" value="GXWXG"/>
    <property type="match status" value="1"/>
</dbReference>
<dbReference type="Gene3D" id="2.40.128.580">
    <property type="entry name" value="GXWXG domain"/>
    <property type="match status" value="1"/>
</dbReference>
<evidence type="ECO:0000313" key="4">
    <source>
        <dbReference type="Proteomes" id="UP000005092"/>
    </source>
</evidence>
<feature type="domain" description="GXWXG" evidence="1">
    <location>
        <begin position="15"/>
        <end position="65"/>
    </location>
</feature>
<dbReference type="OrthoDB" id="8905397at2"/>